<organism evidence="1 2">
    <name type="scientific">Candidatus Terasakiella magnetica</name>
    <dbReference type="NCBI Taxonomy" id="1867952"/>
    <lineage>
        <taxon>Bacteria</taxon>
        <taxon>Pseudomonadati</taxon>
        <taxon>Pseudomonadota</taxon>
        <taxon>Alphaproteobacteria</taxon>
        <taxon>Rhodospirillales</taxon>
        <taxon>Terasakiellaceae</taxon>
        <taxon>Terasakiella</taxon>
    </lineage>
</organism>
<dbReference type="OrthoDB" id="9799894at2"/>
<dbReference type="PIRSF" id="PIRSF032131">
    <property type="entry name" value="UCP032131"/>
    <property type="match status" value="1"/>
</dbReference>
<dbReference type="Proteomes" id="UP000231658">
    <property type="component" value="Unassembled WGS sequence"/>
</dbReference>
<protein>
    <recommendedName>
        <fullName evidence="3">DUF1178 family protein</fullName>
    </recommendedName>
</protein>
<accession>A0A1C3RFP4</accession>
<dbReference type="InterPro" id="IPR009562">
    <property type="entry name" value="DUF1178"/>
</dbReference>
<sequence length="164" mass="18163">MICYQLLCEHDHEFEAWFRDSTAFDEQAAHGEVQCPFCGNDQIRKAVMSPAVASAKDVQVRTSADQKTAIEAAEKAASDMRSGADPQEAAQTFMEVVSKLQKHVENTCDYVGEDFAEEARAIHSGDAEMRDIYGEATSEETEELRDEGIEVISIPKLADKEQAN</sequence>
<reference evidence="1 2" key="1">
    <citation type="submission" date="2016-07" db="EMBL/GenBank/DDBJ databases">
        <authorList>
            <person name="Lefevre C.T."/>
        </authorList>
    </citation>
    <scope>NUCLEOTIDE SEQUENCE [LARGE SCALE GENOMIC DNA]</scope>
    <source>
        <strain evidence="1">PR1</strain>
    </source>
</reference>
<evidence type="ECO:0000313" key="2">
    <source>
        <dbReference type="Proteomes" id="UP000231658"/>
    </source>
</evidence>
<proteinExistence type="predicted"/>
<evidence type="ECO:0000313" key="1">
    <source>
        <dbReference type="EMBL" id="SCA56075.1"/>
    </source>
</evidence>
<dbReference type="AlphaFoldDB" id="A0A1C3RFP4"/>
<keyword evidence="2" id="KW-1185">Reference proteome</keyword>
<dbReference type="Pfam" id="PF06676">
    <property type="entry name" value="DUF1178"/>
    <property type="match status" value="1"/>
</dbReference>
<evidence type="ECO:0008006" key="3">
    <source>
        <dbReference type="Google" id="ProtNLM"/>
    </source>
</evidence>
<dbReference type="EMBL" id="FLYE01000009">
    <property type="protein sequence ID" value="SCA56075.1"/>
    <property type="molecule type" value="Genomic_DNA"/>
</dbReference>
<gene>
    <name evidence="1" type="ORF">MTBPR1_170021</name>
</gene>
<dbReference type="RefSeq" id="WP_069186760.1">
    <property type="nucleotide sequence ID" value="NZ_FLYE01000009.1"/>
</dbReference>
<dbReference type="STRING" id="1867952.MTBPR1_170021"/>
<name>A0A1C3RFP4_9PROT</name>